<dbReference type="AlphaFoldDB" id="A0A382UY23"/>
<dbReference type="SUPFAM" id="SSF53254">
    <property type="entry name" value="Phosphoglycerate mutase-like"/>
    <property type="match status" value="1"/>
</dbReference>
<proteinExistence type="predicted"/>
<organism evidence="1">
    <name type="scientific">marine metagenome</name>
    <dbReference type="NCBI Taxonomy" id="408172"/>
    <lineage>
        <taxon>unclassified sequences</taxon>
        <taxon>metagenomes</taxon>
        <taxon>ecological metagenomes</taxon>
    </lineage>
</organism>
<name>A0A382UY23_9ZZZZ</name>
<dbReference type="InterPro" id="IPR029033">
    <property type="entry name" value="His_PPase_superfam"/>
</dbReference>
<accession>A0A382UY23</accession>
<dbReference type="Gene3D" id="3.40.50.1240">
    <property type="entry name" value="Phosphoglycerate mutase-like"/>
    <property type="match status" value="1"/>
</dbReference>
<dbReference type="GO" id="GO:0016791">
    <property type="term" value="F:phosphatase activity"/>
    <property type="evidence" value="ECO:0007669"/>
    <property type="project" value="TreeGrafter"/>
</dbReference>
<gene>
    <name evidence="1" type="ORF">METZ01_LOCUS391442</name>
</gene>
<reference evidence="1" key="1">
    <citation type="submission" date="2018-05" db="EMBL/GenBank/DDBJ databases">
        <authorList>
            <person name="Lanie J.A."/>
            <person name="Ng W.-L."/>
            <person name="Kazmierczak K.M."/>
            <person name="Andrzejewski T.M."/>
            <person name="Davidsen T.M."/>
            <person name="Wayne K.J."/>
            <person name="Tettelin H."/>
            <person name="Glass J.I."/>
            <person name="Rusch D."/>
            <person name="Podicherti R."/>
            <person name="Tsui H.-C.T."/>
            <person name="Winkler M.E."/>
        </authorList>
    </citation>
    <scope>NUCLEOTIDE SEQUENCE</scope>
</reference>
<dbReference type="InterPro" id="IPR050275">
    <property type="entry name" value="PGM_Phosphatase"/>
</dbReference>
<protein>
    <recommendedName>
        <fullName evidence="2">Phosphoglycerate mutase (2,3-diphosphoglycerate-dependent)</fullName>
    </recommendedName>
</protein>
<feature type="non-terminal residue" evidence="1">
    <location>
        <position position="1"/>
    </location>
</feature>
<dbReference type="InterPro" id="IPR013078">
    <property type="entry name" value="His_Pase_superF_clade-1"/>
</dbReference>
<dbReference type="GO" id="GO:0005737">
    <property type="term" value="C:cytoplasm"/>
    <property type="evidence" value="ECO:0007669"/>
    <property type="project" value="TreeGrafter"/>
</dbReference>
<dbReference type="CDD" id="cd07040">
    <property type="entry name" value="HP"/>
    <property type="match status" value="1"/>
</dbReference>
<dbReference type="EMBL" id="UINC01147330">
    <property type="protein sequence ID" value="SVD38588.1"/>
    <property type="molecule type" value="Genomic_DNA"/>
</dbReference>
<evidence type="ECO:0000313" key="1">
    <source>
        <dbReference type="EMBL" id="SVD38588.1"/>
    </source>
</evidence>
<sequence length="153" mass="18218">DPKITKKGESQAVKTRKILENINFDTFICSPLTRTLQSFSIIFPEKKPIVEPLIREHLVHSCDVGRQPKYLKKEFTSFDFSNLSKYWWNNNKPINEKKIVKENFNDIKNRLQKFKLWLDKNDFNTIALVSHGTFLSQITGYMLENCEHFIWEY</sequence>
<evidence type="ECO:0008006" key="2">
    <source>
        <dbReference type="Google" id="ProtNLM"/>
    </source>
</evidence>
<dbReference type="PANTHER" id="PTHR48100">
    <property type="entry name" value="BROAD-SPECIFICITY PHOSPHATASE YOR283W-RELATED"/>
    <property type="match status" value="1"/>
</dbReference>
<dbReference type="Pfam" id="PF00300">
    <property type="entry name" value="His_Phos_1"/>
    <property type="match status" value="1"/>
</dbReference>
<dbReference type="PANTHER" id="PTHR48100:SF1">
    <property type="entry name" value="HISTIDINE PHOSPHATASE FAMILY PROTEIN-RELATED"/>
    <property type="match status" value="1"/>
</dbReference>